<dbReference type="EMBL" id="WVUH01000333">
    <property type="protein sequence ID" value="MBO4209666.1"/>
    <property type="molecule type" value="Genomic_DNA"/>
</dbReference>
<organism evidence="1 2">
    <name type="scientific">Micromonospora echinofusca</name>
    <dbReference type="NCBI Taxonomy" id="47858"/>
    <lineage>
        <taxon>Bacteria</taxon>
        <taxon>Bacillati</taxon>
        <taxon>Actinomycetota</taxon>
        <taxon>Actinomycetes</taxon>
        <taxon>Micromonosporales</taxon>
        <taxon>Micromonosporaceae</taxon>
        <taxon>Micromonospora</taxon>
    </lineage>
</organism>
<comment type="caution">
    <text evidence="1">The sequence shown here is derived from an EMBL/GenBank/DDBJ whole genome shotgun (WGS) entry which is preliminary data.</text>
</comment>
<dbReference type="Proteomes" id="UP000823521">
    <property type="component" value="Unassembled WGS sequence"/>
</dbReference>
<evidence type="ECO:0000313" key="1">
    <source>
        <dbReference type="EMBL" id="MBO4209666.1"/>
    </source>
</evidence>
<keyword evidence="2" id="KW-1185">Reference proteome</keyword>
<dbReference type="RefSeq" id="WP_208816624.1">
    <property type="nucleotide sequence ID" value="NZ_WVUH01000333.1"/>
</dbReference>
<proteinExistence type="predicted"/>
<reference evidence="1 2" key="1">
    <citation type="submission" date="2019-12" db="EMBL/GenBank/DDBJ databases">
        <title>Whole genome sequencing of endophytic Actinobacterium Micromonospora sp. MPMI6T.</title>
        <authorList>
            <person name="Evv R."/>
            <person name="Podile A.R."/>
        </authorList>
    </citation>
    <scope>NUCLEOTIDE SEQUENCE [LARGE SCALE GENOMIC DNA]</scope>
    <source>
        <strain evidence="1 2">MPMI6</strain>
    </source>
</reference>
<gene>
    <name evidence="1" type="ORF">GSF22_27285</name>
</gene>
<evidence type="ECO:0000313" key="2">
    <source>
        <dbReference type="Proteomes" id="UP000823521"/>
    </source>
</evidence>
<accession>A0ABS3VYW2</accession>
<name>A0ABS3VYW2_MICEH</name>
<sequence>MIADWLVVAAGAGGSALVGAAATDVWAAARTGVVRLFGRGGERRQELAGRWADETAAAVAGTPESERDAVRQQWAQTWQQRLIDLLDEYPEAADDLRAWTEAVRAGLPESQRAWVNTFVARDNAIQYNAPGGTMNIVNNPGPRSS</sequence>
<protein>
    <submittedName>
        <fullName evidence="1">Uncharacterized protein</fullName>
    </submittedName>
</protein>